<protein>
    <submittedName>
        <fullName evidence="1">Uncharacterized protein</fullName>
    </submittedName>
</protein>
<proteinExistence type="predicted"/>
<dbReference type="EMBL" id="KV425570">
    <property type="protein sequence ID" value="KZT25796.1"/>
    <property type="molecule type" value="Genomic_DNA"/>
</dbReference>
<reference evidence="1 2" key="1">
    <citation type="journal article" date="2016" name="Mol. Biol. Evol.">
        <title>Comparative Genomics of Early-Diverging Mushroom-Forming Fungi Provides Insights into the Origins of Lignocellulose Decay Capabilities.</title>
        <authorList>
            <person name="Nagy L.G."/>
            <person name="Riley R."/>
            <person name="Tritt A."/>
            <person name="Adam C."/>
            <person name="Daum C."/>
            <person name="Floudas D."/>
            <person name="Sun H."/>
            <person name="Yadav J.S."/>
            <person name="Pangilinan J."/>
            <person name="Larsson K.H."/>
            <person name="Matsuura K."/>
            <person name="Barry K."/>
            <person name="Labutti K."/>
            <person name="Kuo R."/>
            <person name="Ohm R.A."/>
            <person name="Bhattacharya S.S."/>
            <person name="Shirouzu T."/>
            <person name="Yoshinaga Y."/>
            <person name="Martin F.M."/>
            <person name="Grigoriev I.V."/>
            <person name="Hibbett D.S."/>
        </authorList>
    </citation>
    <scope>NUCLEOTIDE SEQUENCE [LARGE SCALE GENOMIC DNA]</scope>
    <source>
        <strain evidence="1 2">HHB14362 ss-1</strain>
    </source>
</reference>
<name>A0A165SWS3_9AGAM</name>
<keyword evidence="2" id="KW-1185">Reference proteome</keyword>
<sequence>MWMVVAEERNSISGYVVLCTLHRLCSSLTQISSSCLLHCPMPLSFANCTFWICYTLAVQLYLALEKLSRSFGEFATSTMSRPDLHLPISTRPATMADHRHRIGGPCCDVRLHNIPALH</sequence>
<organism evidence="1 2">
    <name type="scientific">Neolentinus lepideus HHB14362 ss-1</name>
    <dbReference type="NCBI Taxonomy" id="1314782"/>
    <lineage>
        <taxon>Eukaryota</taxon>
        <taxon>Fungi</taxon>
        <taxon>Dikarya</taxon>
        <taxon>Basidiomycota</taxon>
        <taxon>Agaricomycotina</taxon>
        <taxon>Agaricomycetes</taxon>
        <taxon>Gloeophyllales</taxon>
        <taxon>Gloeophyllaceae</taxon>
        <taxon>Neolentinus</taxon>
    </lineage>
</organism>
<accession>A0A165SWS3</accession>
<gene>
    <name evidence="1" type="ORF">NEOLEDRAFT_340800</name>
</gene>
<dbReference type="InParanoid" id="A0A165SWS3"/>
<evidence type="ECO:0000313" key="1">
    <source>
        <dbReference type="EMBL" id="KZT25796.1"/>
    </source>
</evidence>
<dbReference type="AlphaFoldDB" id="A0A165SWS3"/>
<dbReference type="Proteomes" id="UP000076761">
    <property type="component" value="Unassembled WGS sequence"/>
</dbReference>
<evidence type="ECO:0000313" key="2">
    <source>
        <dbReference type="Proteomes" id="UP000076761"/>
    </source>
</evidence>